<feature type="transmembrane region" description="Helical" evidence="1">
    <location>
        <begin position="146"/>
        <end position="166"/>
    </location>
</feature>
<dbReference type="Proteomes" id="UP000256345">
    <property type="component" value="Unassembled WGS sequence"/>
</dbReference>
<reference evidence="2 4" key="1">
    <citation type="submission" date="2015-05" db="EMBL/GenBank/DDBJ databases">
        <title>Genome assembly of Archangium gephyra DSM 2261.</title>
        <authorList>
            <person name="Sharma G."/>
            <person name="Subramanian S."/>
        </authorList>
    </citation>
    <scope>NUCLEOTIDE SEQUENCE [LARGE SCALE GENOMIC DNA]</scope>
    <source>
        <strain evidence="2 4">DSM 2261</strain>
    </source>
</reference>
<keyword evidence="1" id="KW-0472">Membrane</keyword>
<evidence type="ECO:0000313" key="4">
    <source>
        <dbReference type="Proteomes" id="UP000035579"/>
    </source>
</evidence>
<dbReference type="EMBL" id="CP011509">
    <property type="protein sequence ID" value="AKI99802.1"/>
    <property type="molecule type" value="Genomic_DNA"/>
</dbReference>
<dbReference type="RefSeq" id="WP_053066180.1">
    <property type="nucleotide sequence ID" value="NZ_CP011509.1"/>
</dbReference>
<name>A0AAC8TBK9_9BACT</name>
<evidence type="ECO:0000256" key="1">
    <source>
        <dbReference type="SAM" id="Phobius"/>
    </source>
</evidence>
<accession>A0AAC8TBK9</accession>
<evidence type="ECO:0000313" key="2">
    <source>
        <dbReference type="EMBL" id="AKI99802.1"/>
    </source>
</evidence>
<protein>
    <submittedName>
        <fullName evidence="3">B-box zinc finger protein</fullName>
    </submittedName>
</protein>
<dbReference type="KEGG" id="age:AA314_01429"/>
<dbReference type="AlphaFoldDB" id="A0AAC8TBK9"/>
<keyword evidence="1" id="KW-0812">Transmembrane</keyword>
<keyword evidence="5" id="KW-1185">Reference proteome</keyword>
<proteinExistence type="predicted"/>
<reference evidence="3 5" key="2">
    <citation type="submission" date="2018-08" db="EMBL/GenBank/DDBJ databases">
        <title>Genomic Encyclopedia of Archaeal and Bacterial Type Strains, Phase II (KMG-II): from individual species to whole genera.</title>
        <authorList>
            <person name="Goeker M."/>
        </authorList>
    </citation>
    <scope>NUCLEOTIDE SEQUENCE [LARGE SCALE GENOMIC DNA]</scope>
    <source>
        <strain evidence="3 5">DSM 2261</strain>
    </source>
</reference>
<evidence type="ECO:0000313" key="3">
    <source>
        <dbReference type="EMBL" id="REG27674.1"/>
    </source>
</evidence>
<dbReference type="EMBL" id="QUMU01000009">
    <property type="protein sequence ID" value="REG27674.1"/>
    <property type="molecule type" value="Genomic_DNA"/>
</dbReference>
<keyword evidence="1" id="KW-1133">Transmembrane helix</keyword>
<evidence type="ECO:0000313" key="5">
    <source>
        <dbReference type="Proteomes" id="UP000256345"/>
    </source>
</evidence>
<gene>
    <name evidence="2" type="ORF">AA314_01429</name>
    <name evidence="3" type="ORF">ATI61_1099</name>
</gene>
<feature type="transmembrane region" description="Helical" evidence="1">
    <location>
        <begin position="62"/>
        <end position="81"/>
    </location>
</feature>
<sequence>MAFAPDPPAFTSPRCPTHQRAAVATCVRCGTFLCGECTELLGESAYCASCSTFVREHGAASLALKLTLGLGIVALLTVPLAMLLPMNVVVDMGRATLVVPLLRRLPVLNGIAAGLGFWLSSRELRRLERVDFASPARSWARWTRGLSWLNLACVLLQVFLVLRLVLRLFAASQH</sequence>
<organism evidence="2 4">
    <name type="scientific">Archangium gephyra</name>
    <dbReference type="NCBI Taxonomy" id="48"/>
    <lineage>
        <taxon>Bacteria</taxon>
        <taxon>Pseudomonadati</taxon>
        <taxon>Myxococcota</taxon>
        <taxon>Myxococcia</taxon>
        <taxon>Myxococcales</taxon>
        <taxon>Cystobacterineae</taxon>
        <taxon>Archangiaceae</taxon>
        <taxon>Archangium</taxon>
    </lineage>
</organism>
<dbReference type="Proteomes" id="UP000035579">
    <property type="component" value="Chromosome"/>
</dbReference>